<evidence type="ECO:0000313" key="11">
    <source>
        <dbReference type="EMBL" id="CAJ0941261.1"/>
    </source>
</evidence>
<feature type="non-terminal residue" evidence="11">
    <location>
        <position position="285"/>
    </location>
</feature>
<evidence type="ECO:0000256" key="2">
    <source>
        <dbReference type="ARBA" id="ARBA00008501"/>
    </source>
</evidence>
<feature type="region of interest" description="Disordered" evidence="9">
    <location>
        <begin position="32"/>
        <end position="60"/>
    </location>
</feature>
<keyword evidence="6" id="KW-0732">Signal</keyword>
<accession>A0ABN9LH46</accession>
<dbReference type="PROSITE" id="PS51019">
    <property type="entry name" value="REELIN"/>
    <property type="match status" value="1"/>
</dbReference>
<dbReference type="EMBL" id="CAUEEQ010018835">
    <property type="protein sequence ID" value="CAJ0941261.1"/>
    <property type="molecule type" value="Genomic_DNA"/>
</dbReference>
<proteinExistence type="inferred from homology"/>
<dbReference type="Proteomes" id="UP001176940">
    <property type="component" value="Unassembled WGS sequence"/>
</dbReference>
<keyword evidence="7" id="KW-0391">Immunity</keyword>
<feature type="compositionally biased region" description="Basic and acidic residues" evidence="9">
    <location>
        <begin position="32"/>
        <end position="47"/>
    </location>
</feature>
<dbReference type="Pfam" id="PF02014">
    <property type="entry name" value="Reeler"/>
    <property type="match status" value="1"/>
</dbReference>
<evidence type="ECO:0000256" key="3">
    <source>
        <dbReference type="ARBA" id="ARBA00022525"/>
    </source>
</evidence>
<keyword evidence="3" id="KW-0964">Secreted</keyword>
<evidence type="ECO:0000256" key="5">
    <source>
        <dbReference type="ARBA" id="ARBA00022588"/>
    </source>
</evidence>
<name>A0ABN9LH46_9NEOB</name>
<dbReference type="Gene3D" id="2.60.40.4060">
    <property type="entry name" value="Reeler domain"/>
    <property type="match status" value="1"/>
</dbReference>
<evidence type="ECO:0000256" key="8">
    <source>
        <dbReference type="ARBA" id="ARBA00023022"/>
    </source>
</evidence>
<keyword evidence="4" id="KW-0929">Antimicrobial</keyword>
<dbReference type="InterPro" id="IPR002861">
    <property type="entry name" value="Reeler_dom"/>
</dbReference>
<comment type="caution">
    <text evidence="11">The sequence shown here is derived from an EMBL/GenBank/DDBJ whole genome shotgun (WGS) entry which is preliminary data.</text>
</comment>
<evidence type="ECO:0000256" key="9">
    <source>
        <dbReference type="SAM" id="MobiDB-lite"/>
    </source>
</evidence>
<dbReference type="InterPro" id="IPR042307">
    <property type="entry name" value="Reeler_sf"/>
</dbReference>
<keyword evidence="5" id="KW-0399">Innate immunity</keyword>
<comment type="subcellular location">
    <subcellularLocation>
        <location evidence="1">Secreted</location>
    </subcellularLocation>
</comment>
<dbReference type="CDD" id="cd08544">
    <property type="entry name" value="Reeler"/>
    <property type="match status" value="1"/>
</dbReference>
<evidence type="ECO:0000259" key="10">
    <source>
        <dbReference type="PROSITE" id="PS51019"/>
    </source>
</evidence>
<gene>
    <name evidence="11" type="ORF">RIMI_LOCUS9193296</name>
</gene>
<dbReference type="PANTHER" id="PTHR45828">
    <property type="entry name" value="CYTOCHROME B561/FERRIC REDUCTASE TRANSMEMBRANE"/>
    <property type="match status" value="1"/>
</dbReference>
<sequence>FLGGFLVVCEHDHTDLFTVQVSWWCLQGGRRTNHEPEGRGTRREPTSRHTTRHTKVPGTKEGNHTLLGHVVYDKPTSLRQIAEMGLHVRIFTLLSLVFLPMYSDGFPNGKVEASCSSMVPSHGVNPQTTFPPYSLSFSSVNYTGILGFRVTLSKAPGGTDFKGFMIQARAPSGVNPQGTFINGTDSQTLCSTPEFQHTAVTHTNAAMKSNISVIWLPPKKASTNIQFRATVVEVKIKFWTNVLSDIIPLAGEGSQLFGSGIRPACSLQHYTALCSVQHLTGGNLN</sequence>
<evidence type="ECO:0000256" key="6">
    <source>
        <dbReference type="ARBA" id="ARBA00022729"/>
    </source>
</evidence>
<feature type="domain" description="Reelin" evidence="10">
    <location>
        <begin position="96"/>
        <end position="263"/>
    </location>
</feature>
<reference evidence="11" key="1">
    <citation type="submission" date="2023-07" db="EMBL/GenBank/DDBJ databases">
        <authorList>
            <person name="Stuckert A."/>
        </authorList>
    </citation>
    <scope>NUCLEOTIDE SEQUENCE</scope>
</reference>
<protein>
    <recommendedName>
        <fullName evidence="10">Reelin domain-containing protein</fullName>
    </recommendedName>
</protein>
<evidence type="ECO:0000256" key="1">
    <source>
        <dbReference type="ARBA" id="ARBA00004613"/>
    </source>
</evidence>
<evidence type="ECO:0000313" key="12">
    <source>
        <dbReference type="Proteomes" id="UP001176940"/>
    </source>
</evidence>
<evidence type="ECO:0000256" key="4">
    <source>
        <dbReference type="ARBA" id="ARBA00022529"/>
    </source>
</evidence>
<keyword evidence="12" id="KW-1185">Reference proteome</keyword>
<organism evidence="11 12">
    <name type="scientific">Ranitomeya imitator</name>
    <name type="common">mimic poison frog</name>
    <dbReference type="NCBI Taxonomy" id="111125"/>
    <lineage>
        <taxon>Eukaryota</taxon>
        <taxon>Metazoa</taxon>
        <taxon>Chordata</taxon>
        <taxon>Craniata</taxon>
        <taxon>Vertebrata</taxon>
        <taxon>Euteleostomi</taxon>
        <taxon>Amphibia</taxon>
        <taxon>Batrachia</taxon>
        <taxon>Anura</taxon>
        <taxon>Neobatrachia</taxon>
        <taxon>Hyloidea</taxon>
        <taxon>Dendrobatidae</taxon>
        <taxon>Dendrobatinae</taxon>
        <taxon>Ranitomeya</taxon>
    </lineage>
</organism>
<keyword evidence="8" id="KW-0044">Antibiotic</keyword>
<comment type="similarity">
    <text evidence="2">Belongs to the insect defense protein family.</text>
</comment>
<dbReference type="InterPro" id="IPR051237">
    <property type="entry name" value="Ferric-chelate_Red/DefProt"/>
</dbReference>
<evidence type="ECO:0000256" key="7">
    <source>
        <dbReference type="ARBA" id="ARBA00022859"/>
    </source>
</evidence>
<feature type="non-terminal residue" evidence="11">
    <location>
        <position position="1"/>
    </location>
</feature>
<dbReference type="PANTHER" id="PTHR45828:SF9">
    <property type="entry name" value="CELL WALL INTEGRITY AND STRESS RESPONSE COMPONENT 4-LIKE-RELATED"/>
    <property type="match status" value="1"/>
</dbReference>